<proteinExistence type="predicted"/>
<evidence type="ECO:0000313" key="2">
    <source>
        <dbReference type="EMBL" id="CRK48825.1"/>
    </source>
</evidence>
<gene>
    <name evidence="2" type="ORF">BN1723_020661</name>
</gene>
<dbReference type="EMBL" id="CVQI01037946">
    <property type="protein sequence ID" value="CRK48825.1"/>
    <property type="molecule type" value="Genomic_DNA"/>
</dbReference>
<accession>A0A0G4NQV6</accession>
<dbReference type="Proteomes" id="UP000045706">
    <property type="component" value="Unassembled WGS sequence"/>
</dbReference>
<sequence>MISRKSLSSVWASSRASRRHRSCISTRSTTQAAAMTRTTRSASSRASRPRGCTCIAS</sequence>
<evidence type="ECO:0000313" key="3">
    <source>
        <dbReference type="Proteomes" id="UP000045706"/>
    </source>
</evidence>
<feature type="compositionally biased region" description="Low complexity" evidence="1">
    <location>
        <begin position="23"/>
        <end position="50"/>
    </location>
</feature>
<reference evidence="3" key="1">
    <citation type="submission" date="2015-05" db="EMBL/GenBank/DDBJ databases">
        <authorList>
            <person name="Fogelqvist Johan"/>
        </authorList>
    </citation>
    <scope>NUCLEOTIDE SEQUENCE [LARGE SCALE GENOMIC DNA]</scope>
</reference>
<organism evidence="2 3">
    <name type="scientific">Verticillium longisporum</name>
    <name type="common">Verticillium dahliae var. longisporum</name>
    <dbReference type="NCBI Taxonomy" id="100787"/>
    <lineage>
        <taxon>Eukaryota</taxon>
        <taxon>Fungi</taxon>
        <taxon>Dikarya</taxon>
        <taxon>Ascomycota</taxon>
        <taxon>Pezizomycotina</taxon>
        <taxon>Sordariomycetes</taxon>
        <taxon>Hypocreomycetidae</taxon>
        <taxon>Glomerellales</taxon>
        <taxon>Plectosphaerellaceae</taxon>
        <taxon>Verticillium</taxon>
    </lineage>
</organism>
<feature type="region of interest" description="Disordered" evidence="1">
    <location>
        <begin position="21"/>
        <end position="57"/>
    </location>
</feature>
<name>A0A0G4NQV6_VERLO</name>
<evidence type="ECO:0000256" key="1">
    <source>
        <dbReference type="SAM" id="MobiDB-lite"/>
    </source>
</evidence>
<protein>
    <submittedName>
        <fullName evidence="2">Uncharacterized protein</fullName>
    </submittedName>
</protein>
<dbReference type="AlphaFoldDB" id="A0A0G4NQV6"/>